<dbReference type="Proteomes" id="UP000885931">
    <property type="component" value="Unassembled WGS sequence"/>
</dbReference>
<feature type="transmembrane region" description="Helical" evidence="6">
    <location>
        <begin position="93"/>
        <end position="115"/>
    </location>
</feature>
<evidence type="ECO:0000256" key="3">
    <source>
        <dbReference type="ARBA" id="ARBA00022692"/>
    </source>
</evidence>
<dbReference type="PANTHER" id="PTHR30294">
    <property type="entry name" value="MEMBRANE COMPONENT OF ABC TRANSPORTER YHHJ-RELATED"/>
    <property type="match status" value="1"/>
</dbReference>
<evidence type="ECO:0000256" key="4">
    <source>
        <dbReference type="ARBA" id="ARBA00022989"/>
    </source>
</evidence>
<feature type="transmembrane region" description="Helical" evidence="6">
    <location>
        <begin position="214"/>
        <end position="232"/>
    </location>
</feature>
<dbReference type="Pfam" id="PF12698">
    <property type="entry name" value="ABC2_membrane_3"/>
    <property type="match status" value="1"/>
</dbReference>
<feature type="domain" description="ABC-2 type transporter transmembrane" evidence="7">
    <location>
        <begin position="48"/>
        <end position="208"/>
    </location>
</feature>
<name>A0A7C0XA50_UNCW3</name>
<proteinExistence type="predicted"/>
<feature type="transmembrane region" description="Helical" evidence="6">
    <location>
        <begin position="127"/>
        <end position="147"/>
    </location>
</feature>
<dbReference type="AlphaFoldDB" id="A0A7C0XA50"/>
<feature type="transmembrane region" description="Helical" evidence="6">
    <location>
        <begin position="21"/>
        <end position="42"/>
    </location>
</feature>
<evidence type="ECO:0000256" key="5">
    <source>
        <dbReference type="ARBA" id="ARBA00023136"/>
    </source>
</evidence>
<comment type="subcellular location">
    <subcellularLocation>
        <location evidence="1">Cell membrane</location>
        <topology evidence="1">Multi-pass membrane protein</topology>
    </subcellularLocation>
</comment>
<comment type="caution">
    <text evidence="8">The sequence shown here is derived from an EMBL/GenBank/DDBJ whole genome shotgun (WGS) entry which is preliminary data.</text>
</comment>
<accession>A0A7C0XA50</accession>
<evidence type="ECO:0000259" key="7">
    <source>
        <dbReference type="Pfam" id="PF12698"/>
    </source>
</evidence>
<dbReference type="EMBL" id="DRBW01000015">
    <property type="protein sequence ID" value="HDM89644.1"/>
    <property type="molecule type" value="Genomic_DNA"/>
</dbReference>
<protein>
    <submittedName>
        <fullName evidence="8">ABC transporter</fullName>
    </submittedName>
</protein>
<sequence length="236" mass="26458">MKGVRAVFRKEFRSYLQSSMGYIYLVVFLVLANWLFLRGFFIVNQLSFRSFFLLMPWLFLLFIPAITMRIWAEERKLGTIEILFTLPLKESQVLIGKFLASLAFLGISLLLTLPLPITGAFLGSPDVGQIVGGYLGALFLGAAYISIGTFASSLTDSQIVAFILGAIICFALFLVGENFVLVTLPPSIASVFRYLGLGSHFDSIARGVIDSRDVIYYLSVIWFFLYLSLRVVEDKR</sequence>
<evidence type="ECO:0000313" key="8">
    <source>
        <dbReference type="EMBL" id="HDM89644.1"/>
    </source>
</evidence>
<dbReference type="GO" id="GO:0005886">
    <property type="term" value="C:plasma membrane"/>
    <property type="evidence" value="ECO:0007669"/>
    <property type="project" value="UniProtKB-SubCell"/>
</dbReference>
<reference evidence="8" key="1">
    <citation type="journal article" date="2020" name="mSystems">
        <title>Genome- and Community-Level Interaction Insights into Carbon Utilization and Element Cycling Functions of Hydrothermarchaeota in Hydrothermal Sediment.</title>
        <authorList>
            <person name="Zhou Z."/>
            <person name="Liu Y."/>
            <person name="Xu W."/>
            <person name="Pan J."/>
            <person name="Luo Z.H."/>
            <person name="Li M."/>
        </authorList>
    </citation>
    <scope>NUCLEOTIDE SEQUENCE [LARGE SCALE GENOMIC DNA]</scope>
    <source>
        <strain evidence="8">HyVt-237</strain>
    </source>
</reference>
<feature type="transmembrane region" description="Helical" evidence="6">
    <location>
        <begin position="54"/>
        <end position="72"/>
    </location>
</feature>
<organism evidence="8">
    <name type="scientific">candidate division WOR-3 bacterium</name>
    <dbReference type="NCBI Taxonomy" id="2052148"/>
    <lineage>
        <taxon>Bacteria</taxon>
        <taxon>Bacteria division WOR-3</taxon>
    </lineage>
</organism>
<evidence type="ECO:0000256" key="2">
    <source>
        <dbReference type="ARBA" id="ARBA00022475"/>
    </source>
</evidence>
<dbReference type="PANTHER" id="PTHR30294:SF29">
    <property type="entry name" value="MULTIDRUG ABC TRANSPORTER PERMEASE YBHS-RELATED"/>
    <property type="match status" value="1"/>
</dbReference>
<evidence type="ECO:0000256" key="6">
    <source>
        <dbReference type="SAM" id="Phobius"/>
    </source>
</evidence>
<keyword evidence="2" id="KW-1003">Cell membrane</keyword>
<dbReference type="InterPro" id="IPR051449">
    <property type="entry name" value="ABC-2_transporter_component"/>
</dbReference>
<gene>
    <name evidence="8" type="ORF">ENG67_00355</name>
</gene>
<feature type="transmembrane region" description="Helical" evidence="6">
    <location>
        <begin position="159"/>
        <end position="176"/>
    </location>
</feature>
<keyword evidence="3 6" id="KW-0812">Transmembrane</keyword>
<keyword evidence="4 6" id="KW-1133">Transmembrane helix</keyword>
<dbReference type="InterPro" id="IPR013525">
    <property type="entry name" value="ABC2_TM"/>
</dbReference>
<dbReference type="GO" id="GO:0140359">
    <property type="term" value="F:ABC-type transporter activity"/>
    <property type="evidence" value="ECO:0007669"/>
    <property type="project" value="InterPro"/>
</dbReference>
<keyword evidence="5 6" id="KW-0472">Membrane</keyword>
<evidence type="ECO:0000256" key="1">
    <source>
        <dbReference type="ARBA" id="ARBA00004651"/>
    </source>
</evidence>